<feature type="binding site" evidence="13">
    <location>
        <begin position="90"/>
        <end position="100"/>
    </location>
    <ligand>
        <name>ATP</name>
        <dbReference type="ChEBI" id="CHEBI:30616"/>
    </ligand>
</feature>
<gene>
    <name evidence="13" type="primary">thrB</name>
    <name evidence="16" type="ORF">BVG16_06405</name>
</gene>
<dbReference type="OrthoDB" id="9769912at2"/>
<dbReference type="InterPro" id="IPR013750">
    <property type="entry name" value="GHMP_kinase_C_dom"/>
</dbReference>
<dbReference type="STRING" id="1324314.BVG16_06405"/>
<evidence type="ECO:0000256" key="8">
    <source>
        <dbReference type="ARBA" id="ARBA00022741"/>
    </source>
</evidence>
<protein>
    <recommendedName>
        <fullName evidence="4 13">Homoserine kinase</fullName>
        <shortName evidence="13">HK</shortName>
        <shortName evidence="13">HSK</shortName>
        <ecNumber evidence="3 13">2.7.1.39</ecNumber>
    </recommendedName>
</protein>
<evidence type="ECO:0000256" key="12">
    <source>
        <dbReference type="ARBA" id="ARBA00049954"/>
    </source>
</evidence>
<evidence type="ECO:0000313" key="17">
    <source>
        <dbReference type="Proteomes" id="UP000190188"/>
    </source>
</evidence>
<dbReference type="UniPathway" id="UPA00050">
    <property type="reaction ID" value="UER00064"/>
</dbReference>
<evidence type="ECO:0000256" key="2">
    <source>
        <dbReference type="ARBA" id="ARBA00007370"/>
    </source>
</evidence>
<dbReference type="EMBL" id="MSZX01000002">
    <property type="protein sequence ID" value="OPA80361.1"/>
    <property type="molecule type" value="Genomic_DNA"/>
</dbReference>
<dbReference type="EC" id="2.7.1.39" evidence="3 13"/>
<evidence type="ECO:0000256" key="1">
    <source>
        <dbReference type="ARBA" id="ARBA00005015"/>
    </source>
</evidence>
<dbReference type="SUPFAM" id="SSF54211">
    <property type="entry name" value="Ribosomal protein S5 domain 2-like"/>
    <property type="match status" value="1"/>
</dbReference>
<dbReference type="NCBIfam" id="TIGR00191">
    <property type="entry name" value="thrB"/>
    <property type="match status" value="1"/>
</dbReference>
<keyword evidence="5 13" id="KW-0028">Amino-acid biosynthesis</keyword>
<comment type="pathway">
    <text evidence="1 13">Amino-acid biosynthesis; L-threonine biosynthesis; L-threonine from L-aspartate: step 4/5.</text>
</comment>
<organism evidence="16 17">
    <name type="scientific">Paenibacillus selenitireducens</name>
    <dbReference type="NCBI Taxonomy" id="1324314"/>
    <lineage>
        <taxon>Bacteria</taxon>
        <taxon>Bacillati</taxon>
        <taxon>Bacillota</taxon>
        <taxon>Bacilli</taxon>
        <taxon>Bacillales</taxon>
        <taxon>Paenibacillaceae</taxon>
        <taxon>Paenibacillus</taxon>
    </lineage>
</organism>
<evidence type="ECO:0000256" key="6">
    <source>
        <dbReference type="ARBA" id="ARBA00022679"/>
    </source>
</evidence>
<keyword evidence="8 13" id="KW-0547">Nucleotide-binding</keyword>
<dbReference type="InterPro" id="IPR000870">
    <property type="entry name" value="Homoserine_kinase"/>
</dbReference>
<dbReference type="PANTHER" id="PTHR20861">
    <property type="entry name" value="HOMOSERINE/4-DIPHOSPHOCYTIDYL-2-C-METHYL-D-ERYTHRITOL KINASE"/>
    <property type="match status" value="1"/>
</dbReference>
<dbReference type="PIRSF" id="PIRSF000676">
    <property type="entry name" value="Homoser_kin"/>
    <property type="match status" value="1"/>
</dbReference>
<keyword evidence="7 13" id="KW-0791">Threonine biosynthesis</keyword>
<keyword evidence="9 13" id="KW-0418">Kinase</keyword>
<evidence type="ECO:0000256" key="4">
    <source>
        <dbReference type="ARBA" id="ARBA00017858"/>
    </source>
</evidence>
<evidence type="ECO:0000256" key="11">
    <source>
        <dbReference type="ARBA" id="ARBA00049375"/>
    </source>
</evidence>
<dbReference type="HAMAP" id="MF_00384">
    <property type="entry name" value="Homoser_kinase"/>
    <property type="match status" value="1"/>
</dbReference>
<dbReference type="Pfam" id="PF08544">
    <property type="entry name" value="GHMP_kinases_C"/>
    <property type="match status" value="1"/>
</dbReference>
<feature type="domain" description="GHMP kinase N-terminal" evidence="14">
    <location>
        <begin position="61"/>
        <end position="143"/>
    </location>
</feature>
<dbReference type="RefSeq" id="WP_078497708.1">
    <property type="nucleotide sequence ID" value="NZ_MSZX01000002.1"/>
</dbReference>
<evidence type="ECO:0000256" key="13">
    <source>
        <dbReference type="HAMAP-Rule" id="MF_00384"/>
    </source>
</evidence>
<feature type="domain" description="GHMP kinase C-terminal" evidence="15">
    <location>
        <begin position="205"/>
        <end position="273"/>
    </location>
</feature>
<dbReference type="Pfam" id="PF00288">
    <property type="entry name" value="GHMP_kinases_N"/>
    <property type="match status" value="1"/>
</dbReference>
<dbReference type="GO" id="GO:0005737">
    <property type="term" value="C:cytoplasm"/>
    <property type="evidence" value="ECO:0007669"/>
    <property type="project" value="UniProtKB-SubCell"/>
</dbReference>
<dbReference type="GO" id="GO:0005524">
    <property type="term" value="F:ATP binding"/>
    <property type="evidence" value="ECO:0007669"/>
    <property type="project" value="UniProtKB-UniRule"/>
</dbReference>
<keyword evidence="6 13" id="KW-0808">Transferase</keyword>
<comment type="subcellular location">
    <subcellularLocation>
        <location evidence="13">Cytoplasm</location>
    </subcellularLocation>
</comment>
<dbReference type="InterPro" id="IPR006204">
    <property type="entry name" value="GHMP_kinase_N_dom"/>
</dbReference>
<comment type="similarity">
    <text evidence="2 13">Belongs to the GHMP kinase family. Homoserine kinase subfamily.</text>
</comment>
<evidence type="ECO:0000259" key="14">
    <source>
        <dbReference type="Pfam" id="PF00288"/>
    </source>
</evidence>
<keyword evidence="17" id="KW-1185">Reference proteome</keyword>
<accession>A0A1T2XKH0</accession>
<evidence type="ECO:0000256" key="7">
    <source>
        <dbReference type="ARBA" id="ARBA00022697"/>
    </source>
</evidence>
<evidence type="ECO:0000256" key="5">
    <source>
        <dbReference type="ARBA" id="ARBA00022605"/>
    </source>
</evidence>
<evidence type="ECO:0000259" key="15">
    <source>
        <dbReference type="Pfam" id="PF08544"/>
    </source>
</evidence>
<sequence length="320" mass="34581">MTAPDRVIVKVPASTANLGPGFDTLGMALELYAYIEMSRAEVTQIELYGNEMQGIPTDKRNLIYKVAQIVFDDAGVSVPELHISMYSDIPLTRGLGSSASAIVGGMVAANALIGNILSKERIFTLATELERHPDNVGASLYGGIIVATWDGETARHIRLEPHADLTTLVAIPEFQLATEKARHVLPASITMGDAVFNVSHSSLLVAAFASGEFEMIRHTMKDRMHQPYRASLIPGMTEILEKATDNGALGVALSGAGPTLIALVDRKHEKEIQLEQFLLETLKHEQITATTMRLAPCTEGAVVLQATQGQSFMDVIKGEM</sequence>
<evidence type="ECO:0000256" key="9">
    <source>
        <dbReference type="ARBA" id="ARBA00022777"/>
    </source>
</evidence>
<reference evidence="16 17" key="1">
    <citation type="submission" date="2017-01" db="EMBL/GenBank/DDBJ databases">
        <title>Genome analysis of Paenibacillus selenitrireducens ES3-24.</title>
        <authorList>
            <person name="Xu D."/>
            <person name="Yao R."/>
            <person name="Zheng S."/>
        </authorList>
    </citation>
    <scope>NUCLEOTIDE SEQUENCE [LARGE SCALE GENOMIC DNA]</scope>
    <source>
        <strain evidence="16 17">ES3-24</strain>
    </source>
</reference>
<evidence type="ECO:0000256" key="3">
    <source>
        <dbReference type="ARBA" id="ARBA00012078"/>
    </source>
</evidence>
<name>A0A1T2XKH0_9BACL</name>
<dbReference type="SUPFAM" id="SSF55060">
    <property type="entry name" value="GHMP Kinase, C-terminal domain"/>
    <property type="match status" value="1"/>
</dbReference>
<dbReference type="AlphaFoldDB" id="A0A1T2XKH0"/>
<dbReference type="InterPro" id="IPR020568">
    <property type="entry name" value="Ribosomal_Su5_D2-typ_SF"/>
</dbReference>
<dbReference type="PANTHER" id="PTHR20861:SF1">
    <property type="entry name" value="HOMOSERINE KINASE"/>
    <property type="match status" value="1"/>
</dbReference>
<keyword evidence="13" id="KW-0963">Cytoplasm</keyword>
<dbReference type="InterPro" id="IPR036554">
    <property type="entry name" value="GHMP_kinase_C_sf"/>
</dbReference>
<dbReference type="GO" id="GO:0004413">
    <property type="term" value="F:homoserine kinase activity"/>
    <property type="evidence" value="ECO:0007669"/>
    <property type="project" value="UniProtKB-UniRule"/>
</dbReference>
<dbReference type="Proteomes" id="UP000190188">
    <property type="component" value="Unassembled WGS sequence"/>
</dbReference>
<evidence type="ECO:0000313" key="16">
    <source>
        <dbReference type="EMBL" id="OPA80361.1"/>
    </source>
</evidence>
<dbReference type="NCBIfam" id="NF002288">
    <property type="entry name" value="PRK01212.1-4"/>
    <property type="match status" value="1"/>
</dbReference>
<evidence type="ECO:0000256" key="10">
    <source>
        <dbReference type="ARBA" id="ARBA00022840"/>
    </source>
</evidence>
<dbReference type="InterPro" id="IPR014721">
    <property type="entry name" value="Ribsml_uS5_D2-typ_fold_subgr"/>
</dbReference>
<dbReference type="Gene3D" id="3.30.70.890">
    <property type="entry name" value="GHMP kinase, C-terminal domain"/>
    <property type="match status" value="1"/>
</dbReference>
<dbReference type="InterPro" id="IPR006203">
    <property type="entry name" value="GHMP_knse_ATP-bd_CS"/>
</dbReference>
<dbReference type="GO" id="GO:0009088">
    <property type="term" value="P:threonine biosynthetic process"/>
    <property type="evidence" value="ECO:0007669"/>
    <property type="project" value="UniProtKB-UniRule"/>
</dbReference>
<dbReference type="Gene3D" id="3.30.230.10">
    <property type="match status" value="1"/>
</dbReference>
<comment type="catalytic activity">
    <reaction evidence="11 13">
        <text>L-homoserine + ATP = O-phospho-L-homoserine + ADP + H(+)</text>
        <dbReference type="Rhea" id="RHEA:13985"/>
        <dbReference type="ChEBI" id="CHEBI:15378"/>
        <dbReference type="ChEBI" id="CHEBI:30616"/>
        <dbReference type="ChEBI" id="CHEBI:57476"/>
        <dbReference type="ChEBI" id="CHEBI:57590"/>
        <dbReference type="ChEBI" id="CHEBI:456216"/>
        <dbReference type="EC" id="2.7.1.39"/>
    </reaction>
</comment>
<dbReference type="PROSITE" id="PS00627">
    <property type="entry name" value="GHMP_KINASES_ATP"/>
    <property type="match status" value="1"/>
</dbReference>
<comment type="function">
    <text evidence="12 13">Catalyzes the ATP-dependent phosphorylation of L-homoserine to L-homoserine phosphate.</text>
</comment>
<proteinExistence type="inferred from homology"/>
<dbReference type="PRINTS" id="PR00958">
    <property type="entry name" value="HOMSERKINASE"/>
</dbReference>
<comment type="caution">
    <text evidence="16">The sequence shown here is derived from an EMBL/GenBank/DDBJ whole genome shotgun (WGS) entry which is preliminary data.</text>
</comment>
<keyword evidence="10 13" id="KW-0067">ATP-binding</keyword>